<feature type="region of interest" description="Disordered" evidence="5">
    <location>
        <begin position="563"/>
        <end position="614"/>
    </location>
</feature>
<dbReference type="GO" id="GO:0005524">
    <property type="term" value="F:ATP binding"/>
    <property type="evidence" value="ECO:0007669"/>
    <property type="project" value="UniProtKB-UniRule"/>
</dbReference>
<dbReference type="Pfam" id="PF00069">
    <property type="entry name" value="Pkinase"/>
    <property type="match status" value="1"/>
</dbReference>
<name>A0A8S1LYK2_PARPR</name>
<dbReference type="PANTHER" id="PTHR44167:SF24">
    <property type="entry name" value="SERINE_THREONINE-PROTEIN KINASE CHK2"/>
    <property type="match status" value="1"/>
</dbReference>
<evidence type="ECO:0000259" key="6">
    <source>
        <dbReference type="PROSITE" id="PS50011"/>
    </source>
</evidence>
<dbReference type="PROSITE" id="PS00107">
    <property type="entry name" value="PROTEIN_KINASE_ATP"/>
    <property type="match status" value="1"/>
</dbReference>
<organism evidence="7 8">
    <name type="scientific">Paramecium primaurelia</name>
    <dbReference type="NCBI Taxonomy" id="5886"/>
    <lineage>
        <taxon>Eukaryota</taxon>
        <taxon>Sar</taxon>
        <taxon>Alveolata</taxon>
        <taxon>Ciliophora</taxon>
        <taxon>Intramacronucleata</taxon>
        <taxon>Oligohymenophorea</taxon>
        <taxon>Peniculida</taxon>
        <taxon>Parameciidae</taxon>
        <taxon>Paramecium</taxon>
    </lineage>
</organism>
<dbReference type="FunFam" id="1.10.510.10:FF:000571">
    <property type="entry name" value="Maternal embryonic leucine zipper kinase"/>
    <property type="match status" value="1"/>
</dbReference>
<dbReference type="InterPro" id="IPR000719">
    <property type="entry name" value="Prot_kinase_dom"/>
</dbReference>
<dbReference type="Proteomes" id="UP000688137">
    <property type="component" value="Unassembled WGS sequence"/>
</dbReference>
<dbReference type="PROSITE" id="PS50011">
    <property type="entry name" value="PROTEIN_KINASE_DOM"/>
    <property type="match status" value="1"/>
</dbReference>
<evidence type="ECO:0000256" key="5">
    <source>
        <dbReference type="SAM" id="MobiDB-lite"/>
    </source>
</evidence>
<protein>
    <recommendedName>
        <fullName evidence="6">Protein kinase domain-containing protein</fullName>
    </recommendedName>
</protein>
<gene>
    <name evidence="7" type="ORF">PPRIM_AZ9-3.1.T0490044</name>
</gene>
<dbReference type="InterPro" id="IPR017441">
    <property type="entry name" value="Protein_kinase_ATP_BS"/>
</dbReference>
<evidence type="ECO:0000313" key="7">
    <source>
        <dbReference type="EMBL" id="CAD8072279.1"/>
    </source>
</evidence>
<dbReference type="OMA" id="NIMIESK"/>
<evidence type="ECO:0000256" key="2">
    <source>
        <dbReference type="ARBA" id="ARBA00022741"/>
    </source>
</evidence>
<dbReference type="GO" id="GO:0044773">
    <property type="term" value="P:mitotic DNA damage checkpoint signaling"/>
    <property type="evidence" value="ECO:0007669"/>
    <property type="project" value="TreeGrafter"/>
</dbReference>
<evidence type="ECO:0000256" key="3">
    <source>
        <dbReference type="ARBA" id="ARBA00022840"/>
    </source>
</evidence>
<sequence length="673" mass="79019">MKKVFRFDESSNLKNAIFVNTIENQKSVLLKTINQEFQANIFENIPRTSTFSKHLKQQLNQDIQQSKKVDNQQQIQIKKMRGQIQLPQFDGEVKWPFFRVSTDASIKHFWNRKTQQDMKKKWQYDNYAFQNIMLRIGRKKKNVKGYYFKLTYSGMLMYFKKESDNYPKGYLELSYNNRAILSFQKTKKNIQIPLVYLERADGIGITIFDHQNELTLQFFEALQDFCLMKGYEHIYTEIETLGSGAFATVYKVQRKRDEQIFAAKTITKKMFEENKHQEKFIQMVYNEVIALKSFDHIGIEKIYEVYQEKEKLIIIIEYCDGGTLYQYFKQKGRLVEKNIAYILKGIGDALFELHQNGFVHRDIKLENIMIESKDTLQMKLVDFGFAEQINEDQLLSKAGTPGFLPPEIFKGQPYTQKGDVFSLGVVLYILAAGYPPFRGKPSQIQVLNQKCQINFDKHPWPDLSQDLKLLIKRMLEIKVEDRLLISEVLDSAFVTHHIKNTSETNYKSYQMLSGLEIEKHNKKNSVKNSESGGSKQSKEFQLDFSVHTNDIKSLYQKNSIKTLKTVQSQRSRRQSVKQSQNLKQSMSAPRKSDIEKYQEKRKQSHPDRSSYQRDSEILNSSFGEIMKQNENYKMRQSINLLTTFIDFQALSQDQKQFIRKSGNIFNKTKIPNL</sequence>
<dbReference type="GO" id="GO:0005634">
    <property type="term" value="C:nucleus"/>
    <property type="evidence" value="ECO:0007669"/>
    <property type="project" value="TreeGrafter"/>
</dbReference>
<keyword evidence="3 4" id="KW-0067">ATP-binding</keyword>
<evidence type="ECO:0000256" key="4">
    <source>
        <dbReference type="PROSITE-ProRule" id="PRU10141"/>
    </source>
</evidence>
<dbReference type="AlphaFoldDB" id="A0A8S1LYK2"/>
<dbReference type="GO" id="GO:0004674">
    <property type="term" value="F:protein serine/threonine kinase activity"/>
    <property type="evidence" value="ECO:0007669"/>
    <property type="project" value="TreeGrafter"/>
</dbReference>
<dbReference type="GO" id="GO:0005737">
    <property type="term" value="C:cytoplasm"/>
    <property type="evidence" value="ECO:0007669"/>
    <property type="project" value="TreeGrafter"/>
</dbReference>
<comment type="caution">
    <text evidence="7">The sequence shown here is derived from an EMBL/GenBank/DDBJ whole genome shotgun (WGS) entry which is preliminary data.</text>
</comment>
<feature type="compositionally biased region" description="Basic and acidic residues" evidence="5">
    <location>
        <begin position="590"/>
        <end position="614"/>
    </location>
</feature>
<dbReference type="SMART" id="SM00220">
    <property type="entry name" value="S_TKc"/>
    <property type="match status" value="1"/>
</dbReference>
<dbReference type="InterPro" id="IPR008271">
    <property type="entry name" value="Ser/Thr_kinase_AS"/>
</dbReference>
<evidence type="ECO:0000313" key="8">
    <source>
        <dbReference type="Proteomes" id="UP000688137"/>
    </source>
</evidence>
<comment type="subunit">
    <text evidence="1">Monomer.</text>
</comment>
<keyword evidence="2 4" id="KW-0547">Nucleotide-binding</keyword>
<keyword evidence="8" id="KW-1185">Reference proteome</keyword>
<dbReference type="PANTHER" id="PTHR44167">
    <property type="entry name" value="OVARIAN-SPECIFIC SERINE/THREONINE-PROTEIN KINASE LOK-RELATED"/>
    <property type="match status" value="1"/>
</dbReference>
<feature type="binding site" evidence="4">
    <location>
        <position position="264"/>
    </location>
    <ligand>
        <name>ATP</name>
        <dbReference type="ChEBI" id="CHEBI:30616"/>
    </ligand>
</feature>
<feature type="domain" description="Protein kinase" evidence="6">
    <location>
        <begin position="235"/>
        <end position="494"/>
    </location>
</feature>
<proteinExistence type="predicted"/>
<accession>A0A8S1LYK2</accession>
<dbReference type="EMBL" id="CAJJDM010000049">
    <property type="protein sequence ID" value="CAD8072279.1"/>
    <property type="molecule type" value="Genomic_DNA"/>
</dbReference>
<reference evidence="7" key="1">
    <citation type="submission" date="2021-01" db="EMBL/GenBank/DDBJ databases">
        <authorList>
            <consortium name="Genoscope - CEA"/>
            <person name="William W."/>
        </authorList>
    </citation>
    <scope>NUCLEOTIDE SEQUENCE</scope>
</reference>
<dbReference type="PROSITE" id="PS00108">
    <property type="entry name" value="PROTEIN_KINASE_ST"/>
    <property type="match status" value="1"/>
</dbReference>
<evidence type="ECO:0000256" key="1">
    <source>
        <dbReference type="ARBA" id="ARBA00011245"/>
    </source>
</evidence>